<dbReference type="AlphaFoldDB" id="A0A9P8NZ12"/>
<name>A0A9P8NZ12_9ASCO</name>
<gene>
    <name evidence="1" type="ORF">OGAPHI_006288</name>
</gene>
<comment type="caution">
    <text evidence="1">The sequence shown here is derived from an EMBL/GenBank/DDBJ whole genome shotgun (WGS) entry which is preliminary data.</text>
</comment>
<dbReference type="GeneID" id="70238252"/>
<dbReference type="EMBL" id="JAEUBE010000414">
    <property type="protein sequence ID" value="KAH3662107.1"/>
    <property type="molecule type" value="Genomic_DNA"/>
</dbReference>
<accession>A0A9P8NZ12</accession>
<proteinExistence type="predicted"/>
<reference evidence="1" key="1">
    <citation type="journal article" date="2021" name="Open Biol.">
        <title>Shared evolutionary footprints suggest mitochondrial oxidative damage underlies multiple complex I losses in fungi.</title>
        <authorList>
            <person name="Schikora-Tamarit M.A."/>
            <person name="Marcet-Houben M."/>
            <person name="Nosek J."/>
            <person name="Gabaldon T."/>
        </authorList>
    </citation>
    <scope>NUCLEOTIDE SEQUENCE</scope>
    <source>
        <strain evidence="1">CBS6075</strain>
    </source>
</reference>
<dbReference type="RefSeq" id="XP_046059211.1">
    <property type="nucleotide sequence ID" value="XM_046207560.1"/>
</dbReference>
<evidence type="ECO:0000313" key="2">
    <source>
        <dbReference type="Proteomes" id="UP000769157"/>
    </source>
</evidence>
<protein>
    <submittedName>
        <fullName evidence="1">Uncharacterized protein</fullName>
    </submittedName>
</protein>
<sequence>MQPFRKMARENKPYFFWSFQSFQLFGSNGLFNPADLVELVHLALKNIAHGLGPVDLTNTAAFSLNSFVQVLEFVKLIIKVCAHGDLTTVGHRAHTRRSVHHRSEIVHSFGHNVTLTHRSTPMNSHSHRKTSENDIIVIVSDLASLVADQDLRRPLVRCQQLRLNSETPK</sequence>
<evidence type="ECO:0000313" key="1">
    <source>
        <dbReference type="EMBL" id="KAH3662107.1"/>
    </source>
</evidence>
<reference evidence="1" key="2">
    <citation type="submission" date="2021-01" db="EMBL/GenBank/DDBJ databases">
        <authorList>
            <person name="Schikora-Tamarit M.A."/>
        </authorList>
    </citation>
    <scope>NUCLEOTIDE SEQUENCE</scope>
    <source>
        <strain evidence="1">CBS6075</strain>
    </source>
</reference>
<dbReference type="Proteomes" id="UP000769157">
    <property type="component" value="Unassembled WGS sequence"/>
</dbReference>
<organism evidence="1 2">
    <name type="scientific">Ogataea philodendri</name>
    <dbReference type="NCBI Taxonomy" id="1378263"/>
    <lineage>
        <taxon>Eukaryota</taxon>
        <taxon>Fungi</taxon>
        <taxon>Dikarya</taxon>
        <taxon>Ascomycota</taxon>
        <taxon>Saccharomycotina</taxon>
        <taxon>Pichiomycetes</taxon>
        <taxon>Pichiales</taxon>
        <taxon>Pichiaceae</taxon>
        <taxon>Ogataea</taxon>
    </lineage>
</organism>
<keyword evidence="2" id="KW-1185">Reference proteome</keyword>